<evidence type="ECO:0000256" key="3">
    <source>
        <dbReference type="ARBA" id="ARBA00022989"/>
    </source>
</evidence>
<dbReference type="InterPro" id="IPR052165">
    <property type="entry name" value="Membrane_assoc_protease"/>
</dbReference>
<evidence type="ECO:0000313" key="11">
    <source>
        <dbReference type="EMBL" id="KFX70551.1"/>
    </source>
</evidence>
<feature type="domain" description="NfeD1b N-terminal" evidence="10">
    <location>
        <begin position="38"/>
        <end position="132"/>
    </location>
</feature>
<evidence type="ECO:0000256" key="2">
    <source>
        <dbReference type="ARBA" id="ARBA00022692"/>
    </source>
</evidence>
<name>A0A0A1YN75_9PSED</name>
<keyword evidence="12" id="KW-1185">Reference proteome</keyword>
<dbReference type="EMBL" id="AWSQ01000001">
    <property type="protein sequence ID" value="KFX70551.1"/>
    <property type="molecule type" value="Genomic_DNA"/>
</dbReference>
<dbReference type="CDD" id="cd07020">
    <property type="entry name" value="Clp_protease_NfeD_1"/>
    <property type="match status" value="1"/>
</dbReference>
<organism evidence="11 12">
    <name type="scientific">Pseudomonas taeanensis MS-3</name>
    <dbReference type="NCBI Taxonomy" id="1395571"/>
    <lineage>
        <taxon>Bacteria</taxon>
        <taxon>Pseudomonadati</taxon>
        <taxon>Pseudomonadota</taxon>
        <taxon>Gammaproteobacteria</taxon>
        <taxon>Pseudomonadales</taxon>
        <taxon>Pseudomonadaceae</taxon>
        <taxon>Pseudomonas</taxon>
    </lineage>
</organism>
<evidence type="ECO:0000256" key="4">
    <source>
        <dbReference type="ARBA" id="ARBA00023136"/>
    </source>
</evidence>
<feature type="transmembrane region" description="Helical" evidence="6">
    <location>
        <begin position="270"/>
        <end position="292"/>
    </location>
</feature>
<sequence>MKGSLIRRLLLALALLLMPAGLSAAPAPVVELRVDGAIGPASADYIVRGLARALDDGAQLVVLSIDTPGGLDTSMRAIIKAILASPIPVASFVAPSGARAASAGTYILYASHIAAMAPGTNLGAATPVQIGGMPGSPSPAPDKPESTNQGDKADESDNSGKASEGKAEKAGAPTDTLSKKQINDASAYIRGLAQMRGRNAEWAEQAVREAVSLSAEEALELKVVDYLAIDLADLLKQLDGKTFNAAGVEVTLQTAGAALISHVPDWRTQLLAVITNPSVALLLMMIGVYGLFFEFSNPGTGVGGVLGGISLILALYALQLLPVNYAGVALILLGIAFITAEAFMPSFGVIGIGGVVAFVFGALILIDTDVPGFGIPLALIGTLAVTTGVLIFAIVSMALRARRRALVGGDNELVGSLVRVSAVQPNNSRSGWVQLQGEHWQVLSQVPLHPGQQVRVLARKGLLLDVGVIEEAPPQGE</sequence>
<accession>A0A0A1YN75</accession>
<feature type="signal peptide" evidence="7">
    <location>
        <begin position="1"/>
        <end position="24"/>
    </location>
</feature>
<dbReference type="Pfam" id="PF25145">
    <property type="entry name" value="NfeD1b_N"/>
    <property type="match status" value="1"/>
</dbReference>
<dbReference type="eggNOG" id="COG1030">
    <property type="taxonomic scope" value="Bacteria"/>
</dbReference>
<keyword evidence="4 6" id="KW-0472">Membrane</keyword>
<dbReference type="AlphaFoldDB" id="A0A0A1YN75"/>
<dbReference type="Proteomes" id="UP000030063">
    <property type="component" value="Unassembled WGS sequence"/>
</dbReference>
<keyword evidence="7" id="KW-0732">Signal</keyword>
<feature type="transmembrane region" description="Helical" evidence="6">
    <location>
        <begin position="323"/>
        <end position="340"/>
    </location>
</feature>
<dbReference type="Pfam" id="PF24961">
    <property type="entry name" value="NfeD_membrane"/>
    <property type="match status" value="1"/>
</dbReference>
<comment type="caution">
    <text evidence="11">The sequence shown here is derived from an EMBL/GenBank/DDBJ whole genome shotgun (WGS) entry which is preliminary data.</text>
</comment>
<evidence type="ECO:0000256" key="6">
    <source>
        <dbReference type="SAM" id="Phobius"/>
    </source>
</evidence>
<dbReference type="PANTHER" id="PTHR33507">
    <property type="entry name" value="INNER MEMBRANE PROTEIN YBBJ"/>
    <property type="match status" value="1"/>
</dbReference>
<evidence type="ECO:0000256" key="7">
    <source>
        <dbReference type="SAM" id="SignalP"/>
    </source>
</evidence>
<gene>
    <name evidence="11" type="ORF">TMS3_0101010</name>
</gene>
<evidence type="ECO:0000256" key="1">
    <source>
        <dbReference type="ARBA" id="ARBA00004141"/>
    </source>
</evidence>
<dbReference type="InterPro" id="IPR056738">
    <property type="entry name" value="NfeD1b_N"/>
</dbReference>
<evidence type="ECO:0000259" key="10">
    <source>
        <dbReference type="Pfam" id="PF25145"/>
    </source>
</evidence>
<evidence type="ECO:0000259" key="8">
    <source>
        <dbReference type="Pfam" id="PF01957"/>
    </source>
</evidence>
<evidence type="ECO:0000259" key="9">
    <source>
        <dbReference type="Pfam" id="PF24961"/>
    </source>
</evidence>
<dbReference type="SUPFAM" id="SSF141322">
    <property type="entry name" value="NfeD domain-like"/>
    <property type="match status" value="1"/>
</dbReference>
<dbReference type="PANTHER" id="PTHR33507:SF4">
    <property type="entry name" value="NODULATION COMPETITIVENESS PROTEIN NFED"/>
    <property type="match status" value="1"/>
</dbReference>
<dbReference type="InterPro" id="IPR056739">
    <property type="entry name" value="NfeD_membrane"/>
</dbReference>
<evidence type="ECO:0000313" key="12">
    <source>
        <dbReference type="Proteomes" id="UP000030063"/>
    </source>
</evidence>
<feature type="domain" description="NfeD integral membrane" evidence="9">
    <location>
        <begin position="279"/>
        <end position="394"/>
    </location>
</feature>
<dbReference type="InterPro" id="IPR002810">
    <property type="entry name" value="NfeD-like_C"/>
</dbReference>
<dbReference type="InterPro" id="IPR029045">
    <property type="entry name" value="ClpP/crotonase-like_dom_sf"/>
</dbReference>
<feature type="domain" description="NfeD-like C-terminal" evidence="8">
    <location>
        <begin position="411"/>
        <end position="466"/>
    </location>
</feature>
<dbReference type="Pfam" id="PF01957">
    <property type="entry name" value="NfeD"/>
    <property type="match status" value="1"/>
</dbReference>
<reference evidence="11 12" key="1">
    <citation type="journal article" date="2014" name="Genome Announc.">
        <title>Draft Genome Sequence of Petroleum Oil-Degrading Marine Bacterium Pseudomonas taeanensis Strain MS-3, Isolated from a Crude Oil-Contaminated Seashore.</title>
        <authorList>
            <person name="Lee S.Y."/>
            <person name="Kim S.H."/>
            <person name="Lee D.G."/>
            <person name="Shin S."/>
            <person name="Yun S.H."/>
            <person name="Choi C.W."/>
            <person name="Chung Y.H."/>
            <person name="Choi J.S."/>
            <person name="Kahng H.Y."/>
            <person name="Kim S.I."/>
        </authorList>
    </citation>
    <scope>NUCLEOTIDE SEQUENCE [LARGE SCALE GENOMIC DNA]</scope>
    <source>
        <strain evidence="11 12">MS-3</strain>
    </source>
</reference>
<proteinExistence type="predicted"/>
<feature type="transmembrane region" description="Helical" evidence="6">
    <location>
        <begin position="372"/>
        <end position="395"/>
    </location>
</feature>
<feature type="region of interest" description="Disordered" evidence="5">
    <location>
        <begin position="127"/>
        <end position="177"/>
    </location>
</feature>
<keyword evidence="2 6" id="KW-0812">Transmembrane</keyword>
<comment type="subcellular location">
    <subcellularLocation>
        <location evidence="1">Membrane</location>
        <topology evidence="1">Multi-pass membrane protein</topology>
    </subcellularLocation>
</comment>
<protein>
    <submittedName>
        <fullName evidence="11">Uncharacterized protein</fullName>
    </submittedName>
</protein>
<dbReference type="STRING" id="1395571.TMS3_0101010"/>
<evidence type="ECO:0000256" key="5">
    <source>
        <dbReference type="SAM" id="MobiDB-lite"/>
    </source>
</evidence>
<feature type="chain" id="PRO_5001996307" evidence="7">
    <location>
        <begin position="25"/>
        <end position="477"/>
    </location>
</feature>
<dbReference type="GO" id="GO:0016020">
    <property type="term" value="C:membrane"/>
    <property type="evidence" value="ECO:0007669"/>
    <property type="project" value="UniProtKB-SubCell"/>
</dbReference>
<dbReference type="Gene3D" id="3.90.226.10">
    <property type="entry name" value="2-enoyl-CoA Hydratase, Chain A, domain 1"/>
    <property type="match status" value="1"/>
</dbReference>
<dbReference type="Gene3D" id="2.40.50.140">
    <property type="entry name" value="Nucleic acid-binding proteins"/>
    <property type="match status" value="1"/>
</dbReference>
<feature type="transmembrane region" description="Helical" evidence="6">
    <location>
        <begin position="347"/>
        <end position="366"/>
    </location>
</feature>
<dbReference type="SUPFAM" id="SSF52096">
    <property type="entry name" value="ClpP/crotonase"/>
    <property type="match status" value="1"/>
</dbReference>
<keyword evidence="3 6" id="KW-1133">Transmembrane helix</keyword>
<dbReference type="InterPro" id="IPR012340">
    <property type="entry name" value="NA-bd_OB-fold"/>
</dbReference>